<dbReference type="EMBL" id="JAUTXU010000073">
    <property type="protein sequence ID" value="KAK3711875.1"/>
    <property type="molecule type" value="Genomic_DNA"/>
</dbReference>
<evidence type="ECO:0000313" key="2">
    <source>
        <dbReference type="Proteomes" id="UP001281147"/>
    </source>
</evidence>
<protein>
    <submittedName>
        <fullName evidence="1">Uncharacterized protein</fullName>
    </submittedName>
</protein>
<keyword evidence="2" id="KW-1185">Reference proteome</keyword>
<reference evidence="1" key="1">
    <citation type="submission" date="2023-07" db="EMBL/GenBank/DDBJ databases">
        <title>Black Yeasts Isolated from many extreme environments.</title>
        <authorList>
            <person name="Coleine C."/>
            <person name="Stajich J.E."/>
            <person name="Selbmann L."/>
        </authorList>
    </citation>
    <scope>NUCLEOTIDE SEQUENCE</scope>
    <source>
        <strain evidence="1">CCFEE 5714</strain>
    </source>
</reference>
<name>A0ACC3N7X3_9PEZI</name>
<sequence length="495" mass="57043">MLVGKSLPEYVVIRIAIWALRLIAPISLLYCVVVFIIQPRGASDHRWPLPLEIWMIAEALFFLVVYLPLRAIVQEPANHPAPPPKAEREKLIRKCFAHMREPDLYLSKWFLGAPSAEIKRENIKEFYAWSLMNKTYEQLDESEFAELDNYTELLEERLGVQFEEGWGTARPLRGTLDSVPIQHRPLVWYIIIFVVERYSSILLLYNSFRFHRLPLTSSVATFPPRLQSFSRSRSASRHVSYWYRKHTSKSRAPILFIHGIGIGMYAYVDFLVELNKTDLDPNRDGDVGIIAIELMSISSRIGAAAPSAAELREEIRKILNSHGWDNVVLVGHSYGSAVAANMLRDTETAKYVKSAILMDPICFMLHMPDVAYNFTRRKPSEANEHMLYYFSSTDMMISHTIARRFFWSELVLFKDDLPPDMPLTVTLSGQDLIVPTAAVWAYLTDDAPRQVNHEDCEWENDRLKVYWFEKFDHAGLFASKGARRGIAQVARRHCE</sequence>
<organism evidence="1 2">
    <name type="scientific">Vermiconidia calcicola</name>
    <dbReference type="NCBI Taxonomy" id="1690605"/>
    <lineage>
        <taxon>Eukaryota</taxon>
        <taxon>Fungi</taxon>
        <taxon>Dikarya</taxon>
        <taxon>Ascomycota</taxon>
        <taxon>Pezizomycotina</taxon>
        <taxon>Dothideomycetes</taxon>
        <taxon>Dothideomycetidae</taxon>
        <taxon>Mycosphaerellales</taxon>
        <taxon>Extremaceae</taxon>
        <taxon>Vermiconidia</taxon>
    </lineage>
</organism>
<comment type="caution">
    <text evidence="1">The sequence shown here is derived from an EMBL/GenBank/DDBJ whole genome shotgun (WGS) entry which is preliminary data.</text>
</comment>
<evidence type="ECO:0000313" key="1">
    <source>
        <dbReference type="EMBL" id="KAK3711875.1"/>
    </source>
</evidence>
<proteinExistence type="predicted"/>
<accession>A0ACC3N7X3</accession>
<gene>
    <name evidence="1" type="ORF">LTR37_009393</name>
</gene>
<dbReference type="Proteomes" id="UP001281147">
    <property type="component" value="Unassembled WGS sequence"/>
</dbReference>